<name>A0A4D6MZN1_VIGUN</name>
<evidence type="ECO:0000256" key="1">
    <source>
        <dbReference type="ARBA" id="ARBA00022723"/>
    </source>
</evidence>
<dbReference type="AlphaFoldDB" id="A0A4D6MZN1"/>
<keyword evidence="2" id="KW-0863">Zinc-finger</keyword>
<dbReference type="InterPro" id="IPR010666">
    <property type="entry name" value="Znf_GRF"/>
</dbReference>
<evidence type="ECO:0000313" key="7">
    <source>
        <dbReference type="Proteomes" id="UP000501690"/>
    </source>
</evidence>
<dbReference type="Pfam" id="PF06839">
    <property type="entry name" value="Zn_ribbon_GRF"/>
    <property type="match status" value="1"/>
</dbReference>
<keyword evidence="1" id="KW-0479">Metal-binding</keyword>
<feature type="transmembrane region" description="Helical" evidence="4">
    <location>
        <begin position="155"/>
        <end position="174"/>
    </location>
</feature>
<accession>A0A4D6MZN1</accession>
<reference evidence="6 7" key="1">
    <citation type="submission" date="2019-04" db="EMBL/GenBank/DDBJ databases">
        <title>An improved genome assembly and genetic linkage map for asparagus bean, Vigna unguiculata ssp. sesquipedialis.</title>
        <authorList>
            <person name="Xia Q."/>
            <person name="Zhang R."/>
            <person name="Dong Y."/>
        </authorList>
    </citation>
    <scope>NUCLEOTIDE SEQUENCE [LARGE SCALE GENOMIC DNA]</scope>
    <source>
        <tissue evidence="6">Leaf</tissue>
    </source>
</reference>
<dbReference type="Proteomes" id="UP000501690">
    <property type="component" value="Linkage Group LG9"/>
</dbReference>
<keyword evidence="4" id="KW-1133">Transmembrane helix</keyword>
<organism evidence="6 7">
    <name type="scientific">Vigna unguiculata</name>
    <name type="common">Cowpea</name>
    <dbReference type="NCBI Taxonomy" id="3917"/>
    <lineage>
        <taxon>Eukaryota</taxon>
        <taxon>Viridiplantae</taxon>
        <taxon>Streptophyta</taxon>
        <taxon>Embryophyta</taxon>
        <taxon>Tracheophyta</taxon>
        <taxon>Spermatophyta</taxon>
        <taxon>Magnoliopsida</taxon>
        <taxon>eudicotyledons</taxon>
        <taxon>Gunneridae</taxon>
        <taxon>Pentapetalae</taxon>
        <taxon>rosids</taxon>
        <taxon>fabids</taxon>
        <taxon>Fabales</taxon>
        <taxon>Fabaceae</taxon>
        <taxon>Papilionoideae</taxon>
        <taxon>50 kb inversion clade</taxon>
        <taxon>NPAAA clade</taxon>
        <taxon>indigoferoid/millettioid clade</taxon>
        <taxon>Phaseoleae</taxon>
        <taxon>Vigna</taxon>
    </lineage>
</organism>
<dbReference type="GO" id="GO:0008270">
    <property type="term" value="F:zinc ion binding"/>
    <property type="evidence" value="ECO:0007669"/>
    <property type="project" value="UniProtKB-KW"/>
</dbReference>
<evidence type="ECO:0000256" key="2">
    <source>
        <dbReference type="ARBA" id="ARBA00022771"/>
    </source>
</evidence>
<keyword evidence="7" id="KW-1185">Reference proteome</keyword>
<dbReference type="PANTHER" id="PTHR33248">
    <property type="entry name" value="ZINC ION-BINDING PROTEIN"/>
    <property type="match status" value="1"/>
</dbReference>
<keyword evidence="4" id="KW-0472">Membrane</keyword>
<dbReference type="PROSITE" id="PS51257">
    <property type="entry name" value="PROKAR_LIPOPROTEIN"/>
    <property type="match status" value="1"/>
</dbReference>
<proteinExistence type="predicted"/>
<evidence type="ECO:0000313" key="6">
    <source>
        <dbReference type="EMBL" id="QCE06488.1"/>
    </source>
</evidence>
<keyword evidence="4" id="KW-0812">Transmembrane</keyword>
<keyword evidence="3" id="KW-0862">Zinc</keyword>
<protein>
    <recommendedName>
        <fullName evidence="5">GRF-type domain-containing protein</fullName>
    </recommendedName>
</protein>
<gene>
    <name evidence="6" type="ORF">DEO72_LG9g1501</name>
</gene>
<dbReference type="EMBL" id="CP039353">
    <property type="protein sequence ID" value="QCE06488.1"/>
    <property type="molecule type" value="Genomic_DNA"/>
</dbReference>
<evidence type="ECO:0000256" key="3">
    <source>
        <dbReference type="ARBA" id="ARBA00022833"/>
    </source>
</evidence>
<evidence type="ECO:0000259" key="5">
    <source>
        <dbReference type="Pfam" id="PF06839"/>
    </source>
</evidence>
<sequence length="216" mass="24293">MAGTQRREEKRRGCLPRLSMAPYHSWSSCSYNGFGGVQNRSGSSNRDGSKRLDSMPVCYCGEKVVLRTARTPKNREKQFWGCPKGSEQLLGYNYFSWFSGDENEEIVGPVTKNEERDVSVLNMKEMYGQRMKIMSLEKFVIILENRIKPSACSSLVGLHLVGVILMALLLVGLVDQIVNQSVVERLLAQIVVELIVMKQIVVEQLLGQNVVKHLLG</sequence>
<evidence type="ECO:0000256" key="4">
    <source>
        <dbReference type="SAM" id="Phobius"/>
    </source>
</evidence>
<feature type="domain" description="GRF-type" evidence="5">
    <location>
        <begin position="56"/>
        <end position="97"/>
    </location>
</feature>